<dbReference type="GO" id="GO:0000287">
    <property type="term" value="F:magnesium ion binding"/>
    <property type="evidence" value="ECO:0007669"/>
    <property type="project" value="InterPro"/>
</dbReference>
<dbReference type="OrthoDB" id="517356at2"/>
<dbReference type="RefSeq" id="WP_014811087.1">
    <property type="nucleotide sequence ID" value="NC_018025.1"/>
</dbReference>
<feature type="domain" description="4'-phosphopantetheinyl transferase" evidence="2">
    <location>
        <begin position="134"/>
        <end position="184"/>
    </location>
</feature>
<evidence type="ECO:0000313" key="3">
    <source>
        <dbReference type="EMBL" id="AFM25953.1"/>
    </source>
</evidence>
<keyword evidence="4" id="KW-1185">Reference proteome</keyword>
<dbReference type="SUPFAM" id="SSF56214">
    <property type="entry name" value="4'-phosphopantetheinyl transferase"/>
    <property type="match status" value="1"/>
</dbReference>
<evidence type="ECO:0000313" key="4">
    <source>
        <dbReference type="Proteomes" id="UP000006055"/>
    </source>
</evidence>
<dbReference type="AlphaFoldDB" id="I4C8R2"/>
<proteinExistence type="predicted"/>
<evidence type="ECO:0000259" key="2">
    <source>
        <dbReference type="Pfam" id="PF01648"/>
    </source>
</evidence>
<dbReference type="eggNOG" id="COG2091">
    <property type="taxonomic scope" value="Bacteria"/>
</dbReference>
<dbReference type="STRING" id="706587.Desti_3295"/>
<organism evidence="3 4">
    <name type="scientific">Desulfomonile tiedjei (strain ATCC 49306 / DSM 6799 / DCB-1)</name>
    <dbReference type="NCBI Taxonomy" id="706587"/>
    <lineage>
        <taxon>Bacteria</taxon>
        <taxon>Pseudomonadati</taxon>
        <taxon>Thermodesulfobacteriota</taxon>
        <taxon>Desulfomonilia</taxon>
        <taxon>Desulfomonilales</taxon>
        <taxon>Desulfomonilaceae</taxon>
        <taxon>Desulfomonile</taxon>
    </lineage>
</organism>
<dbReference type="Pfam" id="PF01648">
    <property type="entry name" value="ACPS"/>
    <property type="match status" value="1"/>
</dbReference>
<protein>
    <submittedName>
        <fullName evidence="3">Phosphopantetheinyl transferase</fullName>
    </submittedName>
</protein>
<dbReference type="HOGENOM" id="CLU_1029462_0_0_7"/>
<name>I4C8R2_DESTA</name>
<dbReference type="GO" id="GO:0008897">
    <property type="term" value="F:holo-[acyl-carrier-protein] synthase activity"/>
    <property type="evidence" value="ECO:0007669"/>
    <property type="project" value="InterPro"/>
</dbReference>
<evidence type="ECO:0000256" key="1">
    <source>
        <dbReference type="ARBA" id="ARBA00022679"/>
    </source>
</evidence>
<sequence length="270" mass="29855">MNVSARGAGLRRGLLPVNQLDAVSFLKLGGRFTVYGCFEGNEISKRHAERIKELLAHRLWHELSTRNLCPPPDGSLRIITSALGKPAVMAGNRIGPPISFSRSAGSILAAACASGPQIGLDSASPAEFPHGYPVWKICYPHEWSDALRITGGDPHKAASLLWSVKESFAKALGSGFHLFDALSVLAEYTSKDNETLCFKLWLNDKAREKICTFSSLSQCRQRNGRHFDLPERENPLFSNIEYTPGMAFARYVKQKFAWLTVTFIDTPFSP</sequence>
<keyword evidence="1 3" id="KW-0808">Transferase</keyword>
<dbReference type="InterPro" id="IPR037143">
    <property type="entry name" value="4-PPantetheinyl_Trfase_dom_sf"/>
</dbReference>
<gene>
    <name evidence="3" type="ordered locus">Desti_3295</name>
</gene>
<dbReference type="Proteomes" id="UP000006055">
    <property type="component" value="Chromosome"/>
</dbReference>
<reference evidence="4" key="1">
    <citation type="submission" date="2012-06" db="EMBL/GenBank/DDBJ databases">
        <title>Complete sequence of chromosome of Desulfomonile tiedjei DSM 6799.</title>
        <authorList>
            <person name="Lucas S."/>
            <person name="Copeland A."/>
            <person name="Lapidus A."/>
            <person name="Glavina del Rio T."/>
            <person name="Dalin E."/>
            <person name="Tice H."/>
            <person name="Bruce D."/>
            <person name="Goodwin L."/>
            <person name="Pitluck S."/>
            <person name="Peters L."/>
            <person name="Ovchinnikova G."/>
            <person name="Zeytun A."/>
            <person name="Lu M."/>
            <person name="Kyrpides N."/>
            <person name="Mavromatis K."/>
            <person name="Ivanova N."/>
            <person name="Brettin T."/>
            <person name="Detter J.C."/>
            <person name="Han C."/>
            <person name="Larimer F."/>
            <person name="Land M."/>
            <person name="Hauser L."/>
            <person name="Markowitz V."/>
            <person name="Cheng J.-F."/>
            <person name="Hugenholtz P."/>
            <person name="Woyke T."/>
            <person name="Wu D."/>
            <person name="Spring S."/>
            <person name="Schroeder M."/>
            <person name="Brambilla E."/>
            <person name="Klenk H.-P."/>
            <person name="Eisen J.A."/>
        </authorList>
    </citation>
    <scope>NUCLEOTIDE SEQUENCE [LARGE SCALE GENOMIC DNA]</scope>
    <source>
        <strain evidence="4">ATCC 49306 / DSM 6799 / DCB-1</strain>
    </source>
</reference>
<dbReference type="InterPro" id="IPR008278">
    <property type="entry name" value="4-PPantetheinyl_Trfase_dom"/>
</dbReference>
<accession>I4C8R2</accession>
<dbReference type="KEGG" id="dti:Desti_3295"/>
<dbReference type="EMBL" id="CP003360">
    <property type="protein sequence ID" value="AFM25953.1"/>
    <property type="molecule type" value="Genomic_DNA"/>
</dbReference>